<dbReference type="OrthoDB" id="9908305at2759"/>
<feature type="compositionally biased region" description="Basic and acidic residues" evidence="1">
    <location>
        <begin position="647"/>
        <end position="667"/>
    </location>
</feature>
<comment type="caution">
    <text evidence="2">The sequence shown here is derived from an EMBL/GenBank/DDBJ whole genome shotgun (WGS) entry which is preliminary data.</text>
</comment>
<proteinExistence type="predicted"/>
<feature type="region of interest" description="Disordered" evidence="1">
    <location>
        <begin position="787"/>
        <end position="808"/>
    </location>
</feature>
<dbReference type="Proteomes" id="UP001046870">
    <property type="component" value="Chromosome 7"/>
</dbReference>
<feature type="region of interest" description="Disordered" evidence="1">
    <location>
        <begin position="549"/>
        <end position="577"/>
    </location>
</feature>
<dbReference type="PANTHER" id="PTHR28422">
    <property type="entry name" value="SIMILAR TO HUMAN CHROMOSOME 15 OPEN READING FRAME 39"/>
    <property type="match status" value="1"/>
</dbReference>
<feature type="region of interest" description="Disordered" evidence="1">
    <location>
        <begin position="646"/>
        <end position="678"/>
    </location>
</feature>
<evidence type="ECO:0000313" key="3">
    <source>
        <dbReference type="Proteomes" id="UP001046870"/>
    </source>
</evidence>
<feature type="compositionally biased region" description="Pro residues" evidence="1">
    <location>
        <begin position="796"/>
        <end position="805"/>
    </location>
</feature>
<evidence type="ECO:0000256" key="1">
    <source>
        <dbReference type="SAM" id="MobiDB-lite"/>
    </source>
</evidence>
<organism evidence="2 3">
    <name type="scientific">Megalops atlanticus</name>
    <name type="common">Tarpon</name>
    <name type="synonym">Clupea gigantea</name>
    <dbReference type="NCBI Taxonomy" id="7932"/>
    <lineage>
        <taxon>Eukaryota</taxon>
        <taxon>Metazoa</taxon>
        <taxon>Chordata</taxon>
        <taxon>Craniata</taxon>
        <taxon>Vertebrata</taxon>
        <taxon>Euteleostomi</taxon>
        <taxon>Actinopterygii</taxon>
        <taxon>Neopterygii</taxon>
        <taxon>Teleostei</taxon>
        <taxon>Elopiformes</taxon>
        <taxon>Megalopidae</taxon>
        <taxon>Megalops</taxon>
    </lineage>
</organism>
<sequence length="1058" mass="116463">MMMSSNQTQSFVDLRTVGTALPVGLPKSGDLSRYIHEEPVNFSGSYFSYCLSGKEGSDLPPHWSSSGTCLQSGKSSIAHPPGAGRSLPNQLAHKPENTARCVERGSPQAAQNLTANQKPAHYDRVPEELSPSMSGIHAPPAVRKFAVGGAGLSPQTESPVALAIPRPIYGHSPCCTEHGCTSGPCYGVERGLPRIHPNAYEEEWMLHYGHLSLLQRKEREALLQQRLLQLEQNGVRFPLRENRPEGYHAMRPAGPLRLPLYADTNYSGFPYASPTRLPVSSPSDLFHRLQIPSKVHQGLPPSPSCSYEEMQHMPLPHPVIPPRTYPDCPPMPRYTQFPQRPVFYYPQGHAEVENATAYKGIGRELAQDPSSAPNKQNPANPPGLCLAPQPVLRDFPPPGPMAAANNPFHRHCELSPFQVYRAHLLAGQKRTFAKGPGALQLAPHADRPVDYSSQGVQVTSPPDEACGRTVSPGAFHPVQPHSSYRSSDYMSVANCKMQAGLRSEDMHTTPKDGIPHGVLGHHQRGAGPLTGLSSTEHPSSLCVEVAASRKHQANGPDNPPAIELPSLRQMERSDDLSKVEVPGKLQEKVGLDHQQIEGLRSPLSPPMPIINKVFSLAPYKAYLEASGMLSLQKGLQNGEMCSNYNHAKPDTQSHVKDQKQNYDEPSHRLTPADCTQSSDVKDVKVNTVEPQKVKMEKTTLGDLHCCLNPDEKKHEAGHQVPKGTVVKEEEANEVSSSSDSVLDLSVKKAEFDMSASEIKTTTNILTSSEYQADTSVRHGTMDGLTLNISREHPARVPTPPKPPTPTLRTPETKVFFQQVPPQCLKMSPFKVILPDVLRPPLSSVPRFPLVMPEPKSTDTSRLARHRFMEMHQSLFRLISSSVSSSSEQELRAWLAKWQPHEPVSPPAKAPRVSGLLAAGAREAWLRCGDTSSMLAQIISRLEDFASNRQCPFPHVIRAGAVFIPMLVVKENLFPQVPGSLIDQVLQEHHLELRPTTLSEERHLTQLQRRACSSKMRKLLSLKHLPNIYPDLLNLFYHTCVSKRLDSTSPAGAQKTAQI</sequence>
<feature type="region of interest" description="Disordered" evidence="1">
    <location>
        <begin position="61"/>
        <end position="91"/>
    </location>
</feature>
<keyword evidence="3" id="KW-1185">Reference proteome</keyword>
<accession>A0A9D3Q0Q6</accession>
<feature type="region of interest" description="Disordered" evidence="1">
    <location>
        <begin position="713"/>
        <end position="739"/>
    </location>
</feature>
<dbReference type="EMBL" id="JAFDVH010000007">
    <property type="protein sequence ID" value="KAG7473364.1"/>
    <property type="molecule type" value="Genomic_DNA"/>
</dbReference>
<feature type="region of interest" description="Disordered" evidence="1">
    <location>
        <begin position="515"/>
        <end position="536"/>
    </location>
</feature>
<feature type="compositionally biased region" description="Polar residues" evidence="1">
    <location>
        <begin position="63"/>
        <end position="75"/>
    </location>
</feature>
<evidence type="ECO:0000313" key="2">
    <source>
        <dbReference type="EMBL" id="KAG7473364.1"/>
    </source>
</evidence>
<dbReference type="InterPro" id="IPR037656">
    <property type="entry name" value="DUF5525"/>
</dbReference>
<gene>
    <name evidence="2" type="ORF">MATL_G00095070</name>
</gene>
<protein>
    <submittedName>
        <fullName evidence="2">Uncharacterized protein</fullName>
    </submittedName>
</protein>
<dbReference type="PANTHER" id="PTHR28422:SF1">
    <property type="entry name" value="SIMILAR TO HUMAN CHROMOSOME 15 OPEN READING FRAME 39"/>
    <property type="match status" value="1"/>
</dbReference>
<reference evidence="2" key="1">
    <citation type="submission" date="2021-01" db="EMBL/GenBank/DDBJ databases">
        <authorList>
            <person name="Zahm M."/>
            <person name="Roques C."/>
            <person name="Cabau C."/>
            <person name="Klopp C."/>
            <person name="Donnadieu C."/>
            <person name="Jouanno E."/>
            <person name="Lampietro C."/>
            <person name="Louis A."/>
            <person name="Herpin A."/>
            <person name="Echchiki A."/>
            <person name="Berthelot C."/>
            <person name="Parey E."/>
            <person name="Roest-Crollius H."/>
            <person name="Braasch I."/>
            <person name="Postlethwait J."/>
            <person name="Bobe J."/>
            <person name="Montfort J."/>
            <person name="Bouchez O."/>
            <person name="Begum T."/>
            <person name="Mejri S."/>
            <person name="Adams A."/>
            <person name="Chen W.-J."/>
            <person name="Guiguen Y."/>
        </authorList>
    </citation>
    <scope>NUCLEOTIDE SEQUENCE</scope>
    <source>
        <strain evidence="2">YG-15Mar2019-1</strain>
        <tissue evidence="2">Brain</tissue>
    </source>
</reference>
<name>A0A9D3Q0Q6_MEGAT</name>
<dbReference type="AlphaFoldDB" id="A0A9D3Q0Q6"/>
<dbReference type="Pfam" id="PF17663">
    <property type="entry name" value="DUF5525"/>
    <property type="match status" value="1"/>
</dbReference>